<evidence type="ECO:0008006" key="5">
    <source>
        <dbReference type="Google" id="ProtNLM"/>
    </source>
</evidence>
<keyword evidence="2" id="KW-1133">Transmembrane helix</keyword>
<feature type="transmembrane region" description="Helical" evidence="2">
    <location>
        <begin position="78"/>
        <end position="105"/>
    </location>
</feature>
<name>A0A6G0WH22_9STRA</name>
<dbReference type="Pfam" id="PF04749">
    <property type="entry name" value="PLAC8"/>
    <property type="match status" value="1"/>
</dbReference>
<dbReference type="AlphaFoldDB" id="A0A6G0WH22"/>
<sequence>MLSSSPKRTEPATSEAPYGDSMGSPGGRLRDANGLVVGQWSTGLCSCFESVVPNCLWAFCCPCVSLAQTVARLGLYDYVASLLVFFLLYASGFGALLAWLFLWYFRYKFRTWFRLEGSCVADSCATLCCPCCVLAQLATHAGSYDPGACHLEAKRTLPGYTDMLRSNGPPGDSRQPSTVV</sequence>
<organism evidence="3 4">
    <name type="scientific">Aphanomyces euteiches</name>
    <dbReference type="NCBI Taxonomy" id="100861"/>
    <lineage>
        <taxon>Eukaryota</taxon>
        <taxon>Sar</taxon>
        <taxon>Stramenopiles</taxon>
        <taxon>Oomycota</taxon>
        <taxon>Saprolegniomycetes</taxon>
        <taxon>Saprolegniales</taxon>
        <taxon>Verrucalvaceae</taxon>
        <taxon>Aphanomyces</taxon>
    </lineage>
</organism>
<evidence type="ECO:0000256" key="2">
    <source>
        <dbReference type="SAM" id="Phobius"/>
    </source>
</evidence>
<evidence type="ECO:0000313" key="3">
    <source>
        <dbReference type="EMBL" id="KAF0726444.1"/>
    </source>
</evidence>
<dbReference type="Proteomes" id="UP000481153">
    <property type="component" value="Unassembled WGS sequence"/>
</dbReference>
<proteinExistence type="predicted"/>
<dbReference type="PANTHER" id="PTHR15907">
    <property type="entry name" value="DUF614 FAMILY PROTEIN-RELATED"/>
    <property type="match status" value="1"/>
</dbReference>
<dbReference type="InterPro" id="IPR006461">
    <property type="entry name" value="PLAC_motif_containing"/>
</dbReference>
<keyword evidence="2" id="KW-0472">Membrane</keyword>
<dbReference type="EMBL" id="VJMJ01000216">
    <property type="protein sequence ID" value="KAF0726444.1"/>
    <property type="molecule type" value="Genomic_DNA"/>
</dbReference>
<accession>A0A6G0WH22</accession>
<evidence type="ECO:0000256" key="1">
    <source>
        <dbReference type="SAM" id="MobiDB-lite"/>
    </source>
</evidence>
<feature type="region of interest" description="Disordered" evidence="1">
    <location>
        <begin position="1"/>
        <end position="25"/>
    </location>
</feature>
<dbReference type="NCBIfam" id="TIGR01571">
    <property type="entry name" value="A_thal_Cys_rich"/>
    <property type="match status" value="1"/>
</dbReference>
<keyword evidence="4" id="KW-1185">Reference proteome</keyword>
<dbReference type="VEuPathDB" id="FungiDB:AeMF1_019081"/>
<gene>
    <name evidence="3" type="ORF">Ae201684_015332</name>
</gene>
<reference evidence="3 4" key="1">
    <citation type="submission" date="2019-07" db="EMBL/GenBank/DDBJ databases">
        <title>Genomics analysis of Aphanomyces spp. identifies a new class of oomycete effector associated with host adaptation.</title>
        <authorList>
            <person name="Gaulin E."/>
        </authorList>
    </citation>
    <scope>NUCLEOTIDE SEQUENCE [LARGE SCALE GENOMIC DNA]</scope>
    <source>
        <strain evidence="3 4">ATCC 201684</strain>
    </source>
</reference>
<comment type="caution">
    <text evidence="3">The sequence shown here is derived from an EMBL/GenBank/DDBJ whole genome shotgun (WGS) entry which is preliminary data.</text>
</comment>
<protein>
    <recommendedName>
        <fullName evidence="5">PLAC8 family protein</fullName>
    </recommendedName>
</protein>
<evidence type="ECO:0000313" key="4">
    <source>
        <dbReference type="Proteomes" id="UP000481153"/>
    </source>
</evidence>
<keyword evidence="2" id="KW-0812">Transmembrane</keyword>